<reference evidence="2" key="4">
    <citation type="submission" date="2024-02" db="EMBL/GenBank/DDBJ databases">
        <title>Comparative genomics of Cryptococcus and Kwoniella reveals pathogenesis evolution and contrasting modes of karyotype evolution via chromosome fusion or intercentromeric recombination.</title>
        <authorList>
            <person name="Coelho M.A."/>
            <person name="David-Palma M."/>
            <person name="Shea T."/>
            <person name="Bowers K."/>
            <person name="McGinley-Smith S."/>
            <person name="Mohammad A.W."/>
            <person name="Gnirke A."/>
            <person name="Yurkov A.M."/>
            <person name="Nowrousian M."/>
            <person name="Sun S."/>
            <person name="Cuomo C.A."/>
            <person name="Heitman J."/>
        </authorList>
    </citation>
    <scope>NUCLEOTIDE SEQUENCE</scope>
    <source>
        <strain evidence="2">CBS 10118</strain>
    </source>
</reference>
<reference evidence="2" key="2">
    <citation type="submission" date="2013-07" db="EMBL/GenBank/DDBJ databases">
        <authorList>
            <consortium name="The Broad Institute Genome Sequencing Platform"/>
            <person name="Cuomo C."/>
            <person name="Litvintseva A."/>
            <person name="Chen Y."/>
            <person name="Heitman J."/>
            <person name="Sun S."/>
            <person name="Springer D."/>
            <person name="Dromer F."/>
            <person name="Young S.K."/>
            <person name="Zeng Q."/>
            <person name="Gargeya S."/>
            <person name="Fitzgerald M."/>
            <person name="Abouelleil A."/>
            <person name="Alvarado L."/>
            <person name="Berlin A.M."/>
            <person name="Chapman S.B."/>
            <person name="Dewar J."/>
            <person name="Goldberg J."/>
            <person name="Griggs A."/>
            <person name="Gujja S."/>
            <person name="Hansen M."/>
            <person name="Howarth C."/>
            <person name="Imamovic A."/>
            <person name="Larimer J."/>
            <person name="McCowan C."/>
            <person name="Murphy C."/>
            <person name="Pearson M."/>
            <person name="Priest M."/>
            <person name="Roberts A."/>
            <person name="Saif S."/>
            <person name="Shea T."/>
            <person name="Sykes S."/>
            <person name="Wortman J."/>
            <person name="Nusbaum C."/>
            <person name="Birren B."/>
        </authorList>
    </citation>
    <scope>NUCLEOTIDE SEQUENCE</scope>
    <source>
        <strain evidence="2">CBS 10118</strain>
    </source>
</reference>
<name>A0A1B9GDF6_9TREE</name>
<dbReference type="KEGG" id="kbi:30204941"/>
<dbReference type="EMBL" id="KI894018">
    <property type="protein sequence ID" value="OCF29051.1"/>
    <property type="molecule type" value="Genomic_DNA"/>
</dbReference>
<reference evidence="1" key="3">
    <citation type="submission" date="2014-01" db="EMBL/GenBank/DDBJ databases">
        <title>Evolution of pathogenesis and genome organization in the Tremellales.</title>
        <authorList>
            <person name="Cuomo C."/>
            <person name="Litvintseva A."/>
            <person name="Heitman J."/>
            <person name="Chen Y."/>
            <person name="Sun S."/>
            <person name="Springer D."/>
            <person name="Dromer F."/>
            <person name="Young S."/>
            <person name="Zeng Q."/>
            <person name="Chapman S."/>
            <person name="Gujja S."/>
            <person name="Saif S."/>
            <person name="Birren B."/>
        </authorList>
    </citation>
    <scope>NUCLEOTIDE SEQUENCE</scope>
    <source>
        <strain evidence="1">CBS 10118</strain>
    </source>
</reference>
<evidence type="ECO:0000313" key="3">
    <source>
        <dbReference type="Proteomes" id="UP000092730"/>
    </source>
</evidence>
<reference evidence="1" key="1">
    <citation type="submission" date="2013-07" db="EMBL/GenBank/DDBJ databases">
        <title>The Genome Sequence of Cryptococcus bestiolae CBS10118.</title>
        <authorList>
            <consortium name="The Broad Institute Genome Sequencing Platform"/>
            <person name="Cuomo C."/>
            <person name="Litvintseva A."/>
            <person name="Chen Y."/>
            <person name="Heitman J."/>
            <person name="Sun S."/>
            <person name="Springer D."/>
            <person name="Dromer F."/>
            <person name="Young S.K."/>
            <person name="Zeng Q."/>
            <person name="Gargeya S."/>
            <person name="Fitzgerald M."/>
            <person name="Abouelleil A."/>
            <person name="Alvarado L."/>
            <person name="Berlin A.M."/>
            <person name="Chapman S.B."/>
            <person name="Dewar J."/>
            <person name="Goldberg J."/>
            <person name="Griggs A."/>
            <person name="Gujja S."/>
            <person name="Hansen M."/>
            <person name="Howarth C."/>
            <person name="Imamovic A."/>
            <person name="Larimer J."/>
            <person name="McCowan C."/>
            <person name="Murphy C."/>
            <person name="Pearson M."/>
            <person name="Priest M."/>
            <person name="Roberts A."/>
            <person name="Saif S."/>
            <person name="Shea T."/>
            <person name="Sykes S."/>
            <person name="Wortman J."/>
            <person name="Nusbaum C."/>
            <person name="Birren B."/>
        </authorList>
    </citation>
    <scope>NUCLEOTIDE SEQUENCE [LARGE SCALE GENOMIC DNA]</scope>
    <source>
        <strain evidence="1">CBS 10118</strain>
    </source>
</reference>
<sequence>MITPTQSTISLHQEILALSLDNPDSIWGLECGSANRYTFVITHEHLPHLDMNVNIRGQSHNIKTEFSGKTHNDVSFYTKTARQFKETIQASLKTRGDSYMKSLEDKVRRQDTSHPSDKHEFQSRLERLRTDPSLLWGFASESILRNPKKGPKWLDTLKKSVDYACETAKDEVVSETHNDFDEYWDIKVVEK</sequence>
<protein>
    <submittedName>
        <fullName evidence="1">Uncharacterized protein</fullName>
    </submittedName>
</protein>
<keyword evidence="3" id="KW-1185">Reference proteome</keyword>
<organism evidence="1">
    <name type="scientific">Kwoniella bestiolae CBS 10118</name>
    <dbReference type="NCBI Taxonomy" id="1296100"/>
    <lineage>
        <taxon>Eukaryota</taxon>
        <taxon>Fungi</taxon>
        <taxon>Dikarya</taxon>
        <taxon>Basidiomycota</taxon>
        <taxon>Agaricomycotina</taxon>
        <taxon>Tremellomycetes</taxon>
        <taxon>Tremellales</taxon>
        <taxon>Cryptococcaceae</taxon>
        <taxon>Kwoniella</taxon>
    </lineage>
</organism>
<dbReference type="GeneID" id="30204941"/>
<dbReference type="RefSeq" id="XP_019050121.1">
    <property type="nucleotide sequence ID" value="XM_019187243.1"/>
</dbReference>
<dbReference type="EMBL" id="CP144541">
    <property type="protein sequence ID" value="WVW79893.1"/>
    <property type="molecule type" value="Genomic_DNA"/>
</dbReference>
<evidence type="ECO:0000313" key="2">
    <source>
        <dbReference type="EMBL" id="WVW79893.1"/>
    </source>
</evidence>
<proteinExistence type="predicted"/>
<evidence type="ECO:0000313" key="1">
    <source>
        <dbReference type="EMBL" id="OCF29051.1"/>
    </source>
</evidence>
<accession>A0A1B9GDF6</accession>
<gene>
    <name evidence="1" type="ORF">I302_00542</name>
    <name evidence="2" type="ORF">I302_101863</name>
</gene>
<dbReference type="Proteomes" id="UP000092730">
    <property type="component" value="Chromosome 1"/>
</dbReference>
<dbReference type="VEuPathDB" id="FungiDB:I302_00542"/>
<dbReference type="AlphaFoldDB" id="A0A1B9GDF6"/>